<name>A0A2S2PRS5_SCHGA</name>
<dbReference type="EMBL" id="GGMR01019550">
    <property type="protein sequence ID" value="MBY32169.1"/>
    <property type="molecule type" value="Transcribed_RNA"/>
</dbReference>
<evidence type="ECO:0000313" key="1">
    <source>
        <dbReference type="EMBL" id="MBY32169.1"/>
    </source>
</evidence>
<sequence length="186" mass="21608">MSRKQVFLVGIMKNQITGGKLPSKRDILSVLFYNMRVVNLSLQESASLVIDECLIYWKKARIPTHHRSDCIAKCKKLYTDLRILEKHKARTSELNKNKRKKFEDGLKDLFDIAHADALSMIKIDEDKQFLIAQRIKGRQGCMLGVDTKQTKIEKKKIAKEEKLKLLKEKQQSILEPGMCYIINKIF</sequence>
<protein>
    <submittedName>
        <fullName evidence="1">Uncharacterized protein</fullName>
    </submittedName>
</protein>
<reference evidence="1" key="1">
    <citation type="submission" date="2018-04" db="EMBL/GenBank/DDBJ databases">
        <title>Transcriptome of Schizaphis graminum biotype I.</title>
        <authorList>
            <person name="Scully E.D."/>
            <person name="Geib S.M."/>
            <person name="Palmer N.A."/>
            <person name="Koch K."/>
            <person name="Bradshaw J."/>
            <person name="Heng-Moss T."/>
            <person name="Sarath G."/>
        </authorList>
    </citation>
    <scope>NUCLEOTIDE SEQUENCE</scope>
</reference>
<proteinExistence type="predicted"/>
<accession>A0A2S2PRS5</accession>
<dbReference type="AlphaFoldDB" id="A0A2S2PRS5"/>
<organism evidence="1">
    <name type="scientific">Schizaphis graminum</name>
    <name type="common">Green bug aphid</name>
    <dbReference type="NCBI Taxonomy" id="13262"/>
    <lineage>
        <taxon>Eukaryota</taxon>
        <taxon>Metazoa</taxon>
        <taxon>Ecdysozoa</taxon>
        <taxon>Arthropoda</taxon>
        <taxon>Hexapoda</taxon>
        <taxon>Insecta</taxon>
        <taxon>Pterygota</taxon>
        <taxon>Neoptera</taxon>
        <taxon>Paraneoptera</taxon>
        <taxon>Hemiptera</taxon>
        <taxon>Sternorrhyncha</taxon>
        <taxon>Aphidomorpha</taxon>
        <taxon>Aphidoidea</taxon>
        <taxon>Aphididae</taxon>
        <taxon>Aphidini</taxon>
        <taxon>Schizaphis</taxon>
    </lineage>
</organism>
<gene>
    <name evidence="1" type="ORF">g.113932</name>
</gene>